<dbReference type="Gene3D" id="3.40.50.1820">
    <property type="entry name" value="alpha/beta hydrolase"/>
    <property type="match status" value="1"/>
</dbReference>
<feature type="active site" evidence="9">
    <location>
        <position position="275"/>
    </location>
</feature>
<dbReference type="InterPro" id="IPR002410">
    <property type="entry name" value="Peptidase_S33"/>
</dbReference>
<evidence type="ECO:0000256" key="4">
    <source>
        <dbReference type="ARBA" id="ARBA00022438"/>
    </source>
</evidence>
<dbReference type="PIRSF" id="PIRSF006431">
    <property type="entry name" value="Pept_S33"/>
    <property type="match status" value="1"/>
</dbReference>
<proteinExistence type="inferred from homology"/>
<keyword evidence="5 8" id="KW-0963">Cytoplasm</keyword>
<feature type="active site" description="Proton donor" evidence="9">
    <location>
        <position position="303"/>
    </location>
</feature>
<feature type="domain" description="AB hydrolase-1" evidence="11">
    <location>
        <begin position="38"/>
        <end position="305"/>
    </location>
</feature>
<reference evidence="12" key="1">
    <citation type="journal article" date="2014" name="Int. J. Syst. Evol. Microbiol.">
        <title>Complete genome sequence of Corynebacterium casei LMG S-19264T (=DSM 44701T), isolated from a smear-ripened cheese.</title>
        <authorList>
            <consortium name="US DOE Joint Genome Institute (JGI-PGF)"/>
            <person name="Walter F."/>
            <person name="Albersmeier A."/>
            <person name="Kalinowski J."/>
            <person name="Ruckert C."/>
        </authorList>
    </citation>
    <scope>NUCLEOTIDE SEQUENCE</scope>
    <source>
        <strain evidence="12">JCM 4988</strain>
    </source>
</reference>
<dbReference type="GO" id="GO:0005737">
    <property type="term" value="C:cytoplasm"/>
    <property type="evidence" value="ECO:0007669"/>
    <property type="project" value="UniProtKB-SubCell"/>
</dbReference>
<dbReference type="AlphaFoldDB" id="A0A918PZ60"/>
<dbReference type="PANTHER" id="PTHR43722">
    <property type="entry name" value="PROLINE IMINOPEPTIDASE"/>
    <property type="match status" value="1"/>
</dbReference>
<dbReference type="NCBIfam" id="TIGR01249">
    <property type="entry name" value="pro_imino_pep_1"/>
    <property type="match status" value="1"/>
</dbReference>
<evidence type="ECO:0000256" key="3">
    <source>
        <dbReference type="ARBA" id="ARBA00010088"/>
    </source>
</evidence>
<name>A0A918PZ60_9ACTN</name>
<dbReference type="EC" id="3.4.11.5" evidence="8 10"/>
<evidence type="ECO:0000259" key="11">
    <source>
        <dbReference type="Pfam" id="PF00561"/>
    </source>
</evidence>
<dbReference type="GO" id="GO:0006508">
    <property type="term" value="P:proteolysis"/>
    <property type="evidence" value="ECO:0007669"/>
    <property type="project" value="UniProtKB-KW"/>
</dbReference>
<protein>
    <recommendedName>
        <fullName evidence="8 10">Proline iminopeptidase</fullName>
        <shortName evidence="8">PIP</shortName>
        <ecNumber evidence="8 10">3.4.11.5</ecNumber>
    </recommendedName>
    <alternativeName>
        <fullName evidence="8">Prolyl aminopeptidase</fullName>
    </alternativeName>
</protein>
<comment type="subcellular location">
    <subcellularLocation>
        <location evidence="2 8">Cytoplasm</location>
    </subcellularLocation>
</comment>
<organism evidence="12 13">
    <name type="scientific">Streptomyces inusitatus</name>
    <dbReference type="NCBI Taxonomy" id="68221"/>
    <lineage>
        <taxon>Bacteria</taxon>
        <taxon>Bacillati</taxon>
        <taxon>Actinomycetota</taxon>
        <taxon>Actinomycetes</taxon>
        <taxon>Kitasatosporales</taxon>
        <taxon>Streptomycetaceae</taxon>
        <taxon>Streptomyces</taxon>
    </lineage>
</organism>
<evidence type="ECO:0000256" key="5">
    <source>
        <dbReference type="ARBA" id="ARBA00022490"/>
    </source>
</evidence>
<dbReference type="PANTHER" id="PTHR43722:SF1">
    <property type="entry name" value="PROLINE IMINOPEPTIDASE"/>
    <property type="match status" value="1"/>
</dbReference>
<gene>
    <name evidence="12" type="primary">pip</name>
    <name evidence="12" type="ORF">GCM10010387_21800</name>
</gene>
<evidence type="ECO:0000256" key="1">
    <source>
        <dbReference type="ARBA" id="ARBA00001585"/>
    </source>
</evidence>
<dbReference type="InterPro" id="IPR000073">
    <property type="entry name" value="AB_hydrolase_1"/>
</dbReference>
<evidence type="ECO:0000256" key="9">
    <source>
        <dbReference type="PIRSR" id="PIRSR006431-1"/>
    </source>
</evidence>
<keyword evidence="4 8" id="KW-0031">Aminopeptidase</keyword>
<comment type="catalytic activity">
    <reaction evidence="1 8 10">
        <text>Release of N-terminal proline from a peptide.</text>
        <dbReference type="EC" id="3.4.11.5"/>
    </reaction>
</comment>
<dbReference type="PRINTS" id="PR00111">
    <property type="entry name" value="ABHYDROLASE"/>
</dbReference>
<dbReference type="InterPro" id="IPR005944">
    <property type="entry name" value="Pro_iminopeptidase"/>
</dbReference>
<evidence type="ECO:0000256" key="2">
    <source>
        <dbReference type="ARBA" id="ARBA00004496"/>
    </source>
</evidence>
<keyword evidence="6 8" id="KW-0645">Protease</keyword>
<evidence type="ECO:0000256" key="7">
    <source>
        <dbReference type="ARBA" id="ARBA00022801"/>
    </source>
</evidence>
<dbReference type="RefSeq" id="WP_190122754.1">
    <property type="nucleotide sequence ID" value="NZ_BMWG01000004.1"/>
</dbReference>
<comment type="similarity">
    <text evidence="3 8 10">Belongs to the peptidase S33 family.</text>
</comment>
<dbReference type="Pfam" id="PF00561">
    <property type="entry name" value="Abhydrolase_1"/>
    <property type="match status" value="1"/>
</dbReference>
<comment type="caution">
    <text evidence="12">The sequence shown here is derived from an EMBL/GenBank/DDBJ whole genome shotgun (WGS) entry which is preliminary data.</text>
</comment>
<sequence length="325" mass="35636">MTYITEMYPPIEPRLRGMLDVGDGNRVYWEECGNPEGKPVLVVHGGPGSGCRPGLRRMFDPGRCRIILFDQRGCGRSTPHASDPATDMRHNTTAHLIADMERLRERLGVGRWLLYGGSWGSTLALAYAQTHPERVSEIVLQAVTTSRRSETDWLYRGASRFFPEAWDRFRAGAPGVPADGEGIVAAYARLTGHSDPAVRAKATADWCAWEDSVLLIETAGATTPYTDRADLAKLAFARICAHYFAHGAWLEEGALLRDAGRLAGIPGALIHGRLDMVCPVGTVWELAKAWPDAELTVVEDAGHMGSEAMLDRVLRTLDRFAGAPR</sequence>
<dbReference type="PRINTS" id="PR00793">
    <property type="entry name" value="PROAMNOPTASE"/>
</dbReference>
<evidence type="ECO:0000256" key="8">
    <source>
        <dbReference type="PIRNR" id="PIRNR006431"/>
    </source>
</evidence>
<evidence type="ECO:0000313" key="13">
    <source>
        <dbReference type="Proteomes" id="UP000630936"/>
    </source>
</evidence>
<feature type="active site" description="Nucleophile" evidence="9">
    <location>
        <position position="118"/>
    </location>
</feature>
<dbReference type="InterPro" id="IPR029058">
    <property type="entry name" value="AB_hydrolase_fold"/>
</dbReference>
<dbReference type="Proteomes" id="UP000630936">
    <property type="component" value="Unassembled WGS sequence"/>
</dbReference>
<dbReference type="SUPFAM" id="SSF53474">
    <property type="entry name" value="alpha/beta-Hydrolases"/>
    <property type="match status" value="1"/>
</dbReference>
<accession>A0A918PZ60</accession>
<reference evidence="12" key="2">
    <citation type="submission" date="2020-09" db="EMBL/GenBank/DDBJ databases">
        <authorList>
            <person name="Sun Q."/>
            <person name="Ohkuma M."/>
        </authorList>
    </citation>
    <scope>NUCLEOTIDE SEQUENCE</scope>
    <source>
        <strain evidence="12">JCM 4988</strain>
    </source>
</reference>
<evidence type="ECO:0000313" key="12">
    <source>
        <dbReference type="EMBL" id="GGZ28036.1"/>
    </source>
</evidence>
<evidence type="ECO:0000256" key="6">
    <source>
        <dbReference type="ARBA" id="ARBA00022670"/>
    </source>
</evidence>
<dbReference type="GO" id="GO:0004177">
    <property type="term" value="F:aminopeptidase activity"/>
    <property type="evidence" value="ECO:0007669"/>
    <property type="project" value="UniProtKB-UniRule"/>
</dbReference>
<keyword evidence="7 8" id="KW-0378">Hydrolase</keyword>
<keyword evidence="13" id="KW-1185">Reference proteome</keyword>
<dbReference type="EMBL" id="BMWG01000004">
    <property type="protein sequence ID" value="GGZ28036.1"/>
    <property type="molecule type" value="Genomic_DNA"/>
</dbReference>
<evidence type="ECO:0000256" key="10">
    <source>
        <dbReference type="RuleBase" id="RU003421"/>
    </source>
</evidence>